<dbReference type="InterPro" id="IPR049163">
    <property type="entry name" value="Pif1-like_2B_dom"/>
</dbReference>
<feature type="non-terminal residue" evidence="2">
    <location>
        <position position="1"/>
    </location>
</feature>
<accession>A0ABN7XAS3</accession>
<proteinExistence type="predicted"/>
<evidence type="ECO:0000313" key="3">
    <source>
        <dbReference type="Proteomes" id="UP000789901"/>
    </source>
</evidence>
<dbReference type="PANTHER" id="PTHR10492">
    <property type="match status" value="1"/>
</dbReference>
<name>A0ABN7XAS3_GIGMA</name>
<dbReference type="Pfam" id="PF21530">
    <property type="entry name" value="Pif1_2B_dom"/>
    <property type="match status" value="1"/>
</dbReference>
<sequence length="150" mass="17238">TFADINTNYKNPDYIKNRAILTTRNTEVEDINQLILQKIPDFEEFEYLFADSVEDKDQGDQSLYPVEFLNTLTPSGMPPYCLVLKKDVPVILLCNLDPTEGLYNGTRLIIKNCYKFILDTEILTGVNKGKRIFIPRLRLSPSDSDLPFQL</sequence>
<evidence type="ECO:0000259" key="1">
    <source>
        <dbReference type="Pfam" id="PF21530"/>
    </source>
</evidence>
<evidence type="ECO:0000313" key="2">
    <source>
        <dbReference type="EMBL" id="CAG8852304.1"/>
    </source>
</evidence>
<feature type="non-terminal residue" evidence="2">
    <location>
        <position position="150"/>
    </location>
</feature>
<comment type="caution">
    <text evidence="2">The sequence shown here is derived from an EMBL/GenBank/DDBJ whole genome shotgun (WGS) entry which is preliminary data.</text>
</comment>
<keyword evidence="3" id="KW-1185">Reference proteome</keyword>
<dbReference type="PANTHER" id="PTHR10492:SF92">
    <property type="entry name" value="ATP-DEPENDENT DNA HELICASE"/>
    <property type="match status" value="1"/>
</dbReference>
<organism evidence="2 3">
    <name type="scientific">Gigaspora margarita</name>
    <dbReference type="NCBI Taxonomy" id="4874"/>
    <lineage>
        <taxon>Eukaryota</taxon>
        <taxon>Fungi</taxon>
        <taxon>Fungi incertae sedis</taxon>
        <taxon>Mucoromycota</taxon>
        <taxon>Glomeromycotina</taxon>
        <taxon>Glomeromycetes</taxon>
        <taxon>Diversisporales</taxon>
        <taxon>Gigasporaceae</taxon>
        <taxon>Gigaspora</taxon>
    </lineage>
</organism>
<dbReference type="SUPFAM" id="SSF52540">
    <property type="entry name" value="P-loop containing nucleoside triphosphate hydrolases"/>
    <property type="match status" value="1"/>
</dbReference>
<dbReference type="Proteomes" id="UP000789901">
    <property type="component" value="Unassembled WGS sequence"/>
</dbReference>
<feature type="domain" description="DNA helicase Pif1-like 2B" evidence="1">
    <location>
        <begin position="67"/>
        <end position="110"/>
    </location>
</feature>
<dbReference type="EMBL" id="CAJVQB010110859">
    <property type="protein sequence ID" value="CAG8852304.1"/>
    <property type="molecule type" value="Genomic_DNA"/>
</dbReference>
<dbReference type="InterPro" id="IPR027417">
    <property type="entry name" value="P-loop_NTPase"/>
</dbReference>
<gene>
    <name evidence="2" type="ORF">GMARGA_LOCUS41159</name>
</gene>
<protein>
    <submittedName>
        <fullName evidence="2">5172_t:CDS:1</fullName>
    </submittedName>
</protein>
<reference evidence="2 3" key="1">
    <citation type="submission" date="2021-06" db="EMBL/GenBank/DDBJ databases">
        <authorList>
            <person name="Kallberg Y."/>
            <person name="Tangrot J."/>
            <person name="Rosling A."/>
        </authorList>
    </citation>
    <scope>NUCLEOTIDE SEQUENCE [LARGE SCALE GENOMIC DNA]</scope>
    <source>
        <strain evidence="2 3">120-4 pot B 10/14</strain>
    </source>
</reference>